<organism evidence="1 2">
    <name type="scientific">Caenorhabditis tropicalis</name>
    <dbReference type="NCBI Taxonomy" id="1561998"/>
    <lineage>
        <taxon>Eukaryota</taxon>
        <taxon>Metazoa</taxon>
        <taxon>Ecdysozoa</taxon>
        <taxon>Nematoda</taxon>
        <taxon>Chromadorea</taxon>
        <taxon>Rhabditida</taxon>
        <taxon>Rhabditina</taxon>
        <taxon>Rhabditomorpha</taxon>
        <taxon>Rhabditoidea</taxon>
        <taxon>Rhabditidae</taxon>
        <taxon>Peloderinae</taxon>
        <taxon>Caenorhabditis</taxon>
    </lineage>
</organism>
<reference evidence="2" key="1">
    <citation type="submission" date="2016-11" db="UniProtKB">
        <authorList>
            <consortium name="WormBaseParasite"/>
        </authorList>
    </citation>
    <scope>IDENTIFICATION</scope>
</reference>
<protein>
    <submittedName>
        <fullName evidence="2">Uncharacterized protein</fullName>
    </submittedName>
</protein>
<sequence>MRDCFVVDPAGLSAKEWTSPPAIVDISKTVYPGFLEKISLILNIDIFSYFIPISVHYFQQAFVVERKRSRKEREEQCRHSSLSTIW</sequence>
<evidence type="ECO:0000313" key="1">
    <source>
        <dbReference type="Proteomes" id="UP000095282"/>
    </source>
</evidence>
<dbReference type="AlphaFoldDB" id="A0A1I7U0V1"/>
<keyword evidence="1" id="KW-1185">Reference proteome</keyword>
<name>A0A1I7U0V1_9PELO</name>
<dbReference type="WBParaSite" id="Csp11.Scaffold629.g13730.t1">
    <property type="protein sequence ID" value="Csp11.Scaffold629.g13730.t1"/>
    <property type="gene ID" value="Csp11.Scaffold629.g13730"/>
</dbReference>
<proteinExistence type="predicted"/>
<accession>A0A1I7U0V1</accession>
<dbReference type="Proteomes" id="UP000095282">
    <property type="component" value="Unplaced"/>
</dbReference>
<evidence type="ECO:0000313" key="2">
    <source>
        <dbReference type="WBParaSite" id="Csp11.Scaffold629.g13730.t1"/>
    </source>
</evidence>